<name>A0A512B2L6_9BACT</name>
<dbReference type="Proteomes" id="UP000321532">
    <property type="component" value="Unassembled WGS sequence"/>
</dbReference>
<dbReference type="Gene3D" id="3.30.70.100">
    <property type="match status" value="1"/>
</dbReference>
<dbReference type="InterPro" id="IPR008000">
    <property type="entry name" value="Rham/fucose_mutarotase"/>
</dbReference>
<dbReference type="SUPFAM" id="SSF54909">
    <property type="entry name" value="Dimeric alpha+beta barrel"/>
    <property type="match status" value="1"/>
</dbReference>
<accession>A0A512B2L6</accession>
<keyword evidence="2" id="KW-1185">Reference proteome</keyword>
<dbReference type="OrthoDB" id="1430580at2"/>
<dbReference type="PANTHER" id="PTHR43239">
    <property type="entry name" value="UPF0734 PROTEIN DDB_G0273871/DDB_G0273177"/>
    <property type="match status" value="1"/>
</dbReference>
<dbReference type="EMBL" id="BJYS01000032">
    <property type="protein sequence ID" value="GEO06201.1"/>
    <property type="molecule type" value="Genomic_DNA"/>
</dbReference>
<organism evidence="1 2">
    <name type="scientific">Adhaeribacter aerolatus</name>
    <dbReference type="NCBI Taxonomy" id="670289"/>
    <lineage>
        <taxon>Bacteria</taxon>
        <taxon>Pseudomonadati</taxon>
        <taxon>Bacteroidota</taxon>
        <taxon>Cytophagia</taxon>
        <taxon>Cytophagales</taxon>
        <taxon>Hymenobacteraceae</taxon>
        <taxon>Adhaeribacter</taxon>
    </lineage>
</organism>
<dbReference type="PANTHER" id="PTHR43239:SF1">
    <property type="entry name" value="UPF0734 PROTEIN DDB_G0273871_DDB_G0273177"/>
    <property type="match status" value="1"/>
</dbReference>
<dbReference type="RefSeq" id="WP_146901738.1">
    <property type="nucleotide sequence ID" value="NZ_BJYS01000032.1"/>
</dbReference>
<dbReference type="GO" id="GO:0016857">
    <property type="term" value="F:racemase and epimerase activity, acting on carbohydrates and derivatives"/>
    <property type="evidence" value="ECO:0007669"/>
    <property type="project" value="InterPro"/>
</dbReference>
<dbReference type="InterPro" id="IPR011008">
    <property type="entry name" value="Dimeric_a/b-barrel"/>
</dbReference>
<evidence type="ECO:0000313" key="1">
    <source>
        <dbReference type="EMBL" id="GEO06201.1"/>
    </source>
</evidence>
<gene>
    <name evidence="1" type="ORF">AAE02nite_38650</name>
</gene>
<sequence length="113" mass="13489">MQRFCFALDLKDDPQLIKEYENYHAPGNAWPEITQHDLDAGIINLQIYRTGNRMFMIMDTDDDFTFERKAAMDAAQPKVQEWEKLMWKYQVPLPWAKEGEKWILMDQIFQSQA</sequence>
<dbReference type="Pfam" id="PF05336">
    <property type="entry name" value="rhaM"/>
    <property type="match status" value="1"/>
</dbReference>
<comment type="caution">
    <text evidence="1">The sequence shown here is derived from an EMBL/GenBank/DDBJ whole genome shotgun (WGS) entry which is preliminary data.</text>
</comment>
<protein>
    <recommendedName>
        <fullName evidence="3">L-fucose mutarotase</fullName>
    </recommendedName>
</protein>
<evidence type="ECO:0008006" key="3">
    <source>
        <dbReference type="Google" id="ProtNLM"/>
    </source>
</evidence>
<dbReference type="AlphaFoldDB" id="A0A512B2L6"/>
<evidence type="ECO:0000313" key="2">
    <source>
        <dbReference type="Proteomes" id="UP000321532"/>
    </source>
</evidence>
<proteinExistence type="predicted"/>
<dbReference type="InterPro" id="IPR052996">
    <property type="entry name" value="Carb_Metab_Mutarotase"/>
</dbReference>
<reference evidence="1 2" key="1">
    <citation type="submission" date="2019-07" db="EMBL/GenBank/DDBJ databases">
        <title>Whole genome shotgun sequence of Adhaeribacter aerolatus NBRC 106133.</title>
        <authorList>
            <person name="Hosoyama A."/>
            <person name="Uohara A."/>
            <person name="Ohji S."/>
            <person name="Ichikawa N."/>
        </authorList>
    </citation>
    <scope>NUCLEOTIDE SEQUENCE [LARGE SCALE GENOMIC DNA]</scope>
    <source>
        <strain evidence="1 2">NBRC 106133</strain>
    </source>
</reference>